<dbReference type="InterPro" id="IPR036955">
    <property type="entry name" value="AP2/ERF_dom_sf"/>
</dbReference>
<comment type="caution">
    <text evidence="9">The sequence shown here is derived from an EMBL/GenBank/DDBJ whole genome shotgun (WGS) entry which is preliminary data.</text>
</comment>
<dbReference type="PANTHER" id="PTHR32467:SF97">
    <property type="entry name" value="ETHYLENE-RESPONSIVE TRANSCRIPTION FACTOR WRI1"/>
    <property type="match status" value="1"/>
</dbReference>
<dbReference type="GO" id="GO:0003677">
    <property type="term" value="F:DNA binding"/>
    <property type="evidence" value="ECO:0007669"/>
    <property type="project" value="UniProtKB-KW"/>
</dbReference>
<dbReference type="PROSITE" id="PS51032">
    <property type="entry name" value="AP2_ERF"/>
    <property type="match status" value="2"/>
</dbReference>
<evidence type="ECO:0000256" key="1">
    <source>
        <dbReference type="ARBA" id="ARBA00004123"/>
    </source>
</evidence>
<evidence type="ECO:0000313" key="9">
    <source>
        <dbReference type="EMBL" id="KMZ58666.1"/>
    </source>
</evidence>
<dbReference type="InterPro" id="IPR001471">
    <property type="entry name" value="AP2/ERF_dom"/>
</dbReference>
<keyword evidence="6" id="KW-0539">Nucleus</keyword>
<comment type="subcellular location">
    <subcellularLocation>
        <location evidence="1">Nucleus</location>
    </subcellularLocation>
</comment>
<dbReference type="AlphaFoldDB" id="A0A0K9NPJ4"/>
<dbReference type="CDD" id="cd00018">
    <property type="entry name" value="AP2"/>
    <property type="match status" value="2"/>
</dbReference>
<keyword evidence="5" id="KW-0804">Transcription</keyword>
<accession>A0A0K9NPJ4</accession>
<keyword evidence="3" id="KW-0805">Transcription regulation</keyword>
<dbReference type="Proteomes" id="UP000036987">
    <property type="component" value="Unassembled WGS sequence"/>
</dbReference>
<keyword evidence="4" id="KW-0238">DNA-binding</keyword>
<keyword evidence="2" id="KW-0677">Repeat</keyword>
<dbReference type="EMBL" id="LFYR01001898">
    <property type="protein sequence ID" value="KMZ58666.1"/>
    <property type="molecule type" value="Genomic_DNA"/>
</dbReference>
<organism evidence="9 10">
    <name type="scientific">Zostera marina</name>
    <name type="common">Eelgrass</name>
    <dbReference type="NCBI Taxonomy" id="29655"/>
    <lineage>
        <taxon>Eukaryota</taxon>
        <taxon>Viridiplantae</taxon>
        <taxon>Streptophyta</taxon>
        <taxon>Embryophyta</taxon>
        <taxon>Tracheophyta</taxon>
        <taxon>Spermatophyta</taxon>
        <taxon>Magnoliopsida</taxon>
        <taxon>Liliopsida</taxon>
        <taxon>Zosteraceae</taxon>
        <taxon>Zostera</taxon>
    </lineage>
</organism>
<evidence type="ECO:0000256" key="5">
    <source>
        <dbReference type="ARBA" id="ARBA00023163"/>
    </source>
</evidence>
<evidence type="ECO:0000256" key="2">
    <source>
        <dbReference type="ARBA" id="ARBA00022737"/>
    </source>
</evidence>
<evidence type="ECO:0000313" key="10">
    <source>
        <dbReference type="Proteomes" id="UP000036987"/>
    </source>
</evidence>
<evidence type="ECO:0000256" key="4">
    <source>
        <dbReference type="ARBA" id="ARBA00023125"/>
    </source>
</evidence>
<gene>
    <name evidence="9" type="ORF">ZOSMA_74G00070</name>
</gene>
<dbReference type="Pfam" id="PF00847">
    <property type="entry name" value="AP2"/>
    <property type="match status" value="1"/>
</dbReference>
<dbReference type="SMART" id="SM00380">
    <property type="entry name" value="AP2"/>
    <property type="match status" value="2"/>
</dbReference>
<dbReference type="STRING" id="29655.A0A0K9NPJ4"/>
<evidence type="ECO:0000256" key="6">
    <source>
        <dbReference type="ARBA" id="ARBA00023242"/>
    </source>
</evidence>
<keyword evidence="10" id="KW-1185">Reference proteome</keyword>
<comment type="similarity">
    <text evidence="7">Belongs to the AP2/ERF transcription factor family. AP2 subfamily.</text>
</comment>
<dbReference type="OrthoDB" id="207175at2759"/>
<reference evidence="10" key="1">
    <citation type="journal article" date="2016" name="Nature">
        <title>The genome of the seagrass Zostera marina reveals angiosperm adaptation to the sea.</title>
        <authorList>
            <person name="Olsen J.L."/>
            <person name="Rouze P."/>
            <person name="Verhelst B."/>
            <person name="Lin Y.-C."/>
            <person name="Bayer T."/>
            <person name="Collen J."/>
            <person name="Dattolo E."/>
            <person name="De Paoli E."/>
            <person name="Dittami S."/>
            <person name="Maumus F."/>
            <person name="Michel G."/>
            <person name="Kersting A."/>
            <person name="Lauritano C."/>
            <person name="Lohaus R."/>
            <person name="Toepel M."/>
            <person name="Tonon T."/>
            <person name="Vanneste K."/>
            <person name="Amirebrahimi M."/>
            <person name="Brakel J."/>
            <person name="Bostroem C."/>
            <person name="Chovatia M."/>
            <person name="Grimwood J."/>
            <person name="Jenkins J.W."/>
            <person name="Jueterbock A."/>
            <person name="Mraz A."/>
            <person name="Stam W.T."/>
            <person name="Tice H."/>
            <person name="Bornberg-Bauer E."/>
            <person name="Green P.J."/>
            <person name="Pearson G.A."/>
            <person name="Procaccini G."/>
            <person name="Duarte C.M."/>
            <person name="Schmutz J."/>
            <person name="Reusch T.B.H."/>
            <person name="Van de Peer Y."/>
        </authorList>
    </citation>
    <scope>NUCLEOTIDE SEQUENCE [LARGE SCALE GENOMIC DNA]</scope>
    <source>
        <strain evidence="10">cv. Finnish</strain>
    </source>
</reference>
<dbReference type="FunFam" id="3.30.730.10:FF:000002">
    <property type="entry name" value="AP2-like ethylene-responsive transcription factor"/>
    <property type="match status" value="1"/>
</dbReference>
<feature type="domain" description="AP2/ERF" evidence="8">
    <location>
        <begin position="98"/>
        <end position="156"/>
    </location>
</feature>
<sequence>MCERRHRWTGRYEAHLWDKSSWNPIQNKKGKQGAYDDEQAAAHTYDLAALKYWGPETILNFPLPTYAKEYMEMQTMSREEYLASLRRRSSGFSRGVSKYRGVARHHHNGRWEARIGRVLGNKYLYLGTFSTQEEAAHAYDLAAIEYRGMSAVTNFDINCYLKCPQQQQVVVQDVKPLSLPPMPATIPPPPLSMPTPSIPPFYVDSLSMPPPHSTTTDIPLAEHHSWSLGMEYTDFAPYCNMEMAINEKSSDLHGLFMTDSGFEDNIEHLFEETDHFGSMGIGNEGNASCVMSGELADGLNTAAVLIEEEPSSSTINSASYNLPINIYS</sequence>
<evidence type="ECO:0000256" key="3">
    <source>
        <dbReference type="ARBA" id="ARBA00023015"/>
    </source>
</evidence>
<dbReference type="SUPFAM" id="SSF54171">
    <property type="entry name" value="DNA-binding domain"/>
    <property type="match status" value="2"/>
</dbReference>
<dbReference type="InterPro" id="IPR016177">
    <property type="entry name" value="DNA-bd_dom_sf"/>
</dbReference>
<dbReference type="GO" id="GO:0003700">
    <property type="term" value="F:DNA-binding transcription factor activity"/>
    <property type="evidence" value="ECO:0007669"/>
    <property type="project" value="InterPro"/>
</dbReference>
<proteinExistence type="inferred from homology"/>
<name>A0A0K9NPJ4_ZOSMR</name>
<evidence type="ECO:0000256" key="7">
    <source>
        <dbReference type="ARBA" id="ARBA00037973"/>
    </source>
</evidence>
<feature type="domain" description="AP2/ERF" evidence="8">
    <location>
        <begin position="1"/>
        <end position="62"/>
    </location>
</feature>
<protein>
    <recommendedName>
        <fullName evidence="8">AP2/ERF domain-containing protein</fullName>
    </recommendedName>
</protein>
<dbReference type="PANTHER" id="PTHR32467">
    <property type="entry name" value="AP2-LIKE ETHYLENE-RESPONSIVE TRANSCRIPTION FACTOR"/>
    <property type="match status" value="1"/>
</dbReference>
<dbReference type="GO" id="GO:0005634">
    <property type="term" value="C:nucleus"/>
    <property type="evidence" value="ECO:0007669"/>
    <property type="project" value="UniProtKB-SubCell"/>
</dbReference>
<evidence type="ECO:0000259" key="8">
    <source>
        <dbReference type="PROSITE" id="PS51032"/>
    </source>
</evidence>
<dbReference type="Gene3D" id="3.30.730.10">
    <property type="entry name" value="AP2/ERF domain"/>
    <property type="match status" value="2"/>
</dbReference>